<evidence type="ECO:0000313" key="8">
    <source>
        <dbReference type="Proteomes" id="UP000053263"/>
    </source>
</evidence>
<evidence type="ECO:0000256" key="1">
    <source>
        <dbReference type="ARBA" id="ARBA00004370"/>
    </source>
</evidence>
<reference evidence="7 8" key="1">
    <citation type="submission" date="2014-06" db="EMBL/GenBank/DDBJ databases">
        <title>Evolutionary Origins and Diversification of the Mycorrhizal Mutualists.</title>
        <authorList>
            <consortium name="DOE Joint Genome Institute"/>
            <consortium name="Mycorrhizal Genomics Consortium"/>
            <person name="Kohler A."/>
            <person name="Kuo A."/>
            <person name="Nagy L.G."/>
            <person name="Floudas D."/>
            <person name="Copeland A."/>
            <person name="Barry K.W."/>
            <person name="Cichocki N."/>
            <person name="Veneault-Fourrey C."/>
            <person name="LaButti K."/>
            <person name="Lindquist E.A."/>
            <person name="Lipzen A."/>
            <person name="Lundell T."/>
            <person name="Morin E."/>
            <person name="Murat C."/>
            <person name="Riley R."/>
            <person name="Ohm R."/>
            <person name="Sun H."/>
            <person name="Tunlid A."/>
            <person name="Henrissat B."/>
            <person name="Grigoriev I.V."/>
            <person name="Hibbett D.S."/>
            <person name="Martin F."/>
        </authorList>
    </citation>
    <scope>NUCLEOTIDE SEQUENCE [LARGE SCALE GENOMIC DNA]</scope>
    <source>
        <strain evidence="7 8">FD-325 SS-3</strain>
    </source>
</reference>
<evidence type="ECO:0000256" key="5">
    <source>
        <dbReference type="SAM" id="MobiDB-lite"/>
    </source>
</evidence>
<gene>
    <name evidence="7" type="ORF">PLICRDRAFT_45126</name>
</gene>
<dbReference type="InterPro" id="IPR045119">
    <property type="entry name" value="SUN1-5"/>
</dbReference>
<keyword evidence="2" id="KW-0812">Transmembrane</keyword>
<feature type="region of interest" description="Disordered" evidence="5">
    <location>
        <begin position="341"/>
        <end position="363"/>
    </location>
</feature>
<dbReference type="AlphaFoldDB" id="A0A0C9SYF2"/>
<sequence length="444" mass="48541">MLQWIPHRSGPAYTAPEVPAANIAELSARLQTIENALSGLSLDHQTSRSRQDKDSKVQSEIAGRLGVLESRVQKESARAVEAEEQFKAAASKGLQAVKQEIETLQAQVEAQRSSPGEVKTDGSDEEARVRLKALEERVGSVEGGVKEALDLGKQSVKAGGVATSGAAWWNKLASGSGKSITIKSSDGQDVTSLIGHLVDTAVSKYSKDNIARPDFAAYSSGGQIIPSLSSPTYEMRPHGLRRQLVGLVTGHGYAVGRPPVTALNHETHNGHCWPFPGTQGQLGVVLTAPAYIEDITIDHVAKEVALDMRSAPREMEVWAMIDGADNIRKVKEWRADKARRRQEAEEEGLQFDGEDEPEYPRTLPKSPQYLRIANFTYDIHAPQNIQTFPVSPEIRALGVDFGIVVLRVMSNWGRDEFTCLYRFRVHGQMMGEIPLPYPESAATA</sequence>
<evidence type="ECO:0000313" key="7">
    <source>
        <dbReference type="EMBL" id="KII85020.1"/>
    </source>
</evidence>
<evidence type="ECO:0000256" key="3">
    <source>
        <dbReference type="ARBA" id="ARBA00022989"/>
    </source>
</evidence>
<dbReference type="Pfam" id="PF07738">
    <property type="entry name" value="Sad1_UNC"/>
    <property type="match status" value="2"/>
</dbReference>
<keyword evidence="4" id="KW-0472">Membrane</keyword>
<evidence type="ECO:0000259" key="6">
    <source>
        <dbReference type="PROSITE" id="PS51469"/>
    </source>
</evidence>
<dbReference type="PROSITE" id="PS51469">
    <property type="entry name" value="SUN"/>
    <property type="match status" value="1"/>
</dbReference>
<accession>A0A0C9SYF2</accession>
<dbReference type="PANTHER" id="PTHR12911:SF8">
    <property type="entry name" value="KLAROID PROTEIN-RELATED"/>
    <property type="match status" value="1"/>
</dbReference>
<dbReference type="GO" id="GO:0043495">
    <property type="term" value="F:protein-membrane adaptor activity"/>
    <property type="evidence" value="ECO:0007669"/>
    <property type="project" value="TreeGrafter"/>
</dbReference>
<keyword evidence="8" id="KW-1185">Reference proteome</keyword>
<feature type="domain" description="SUN" evidence="6">
    <location>
        <begin position="221"/>
        <end position="430"/>
    </location>
</feature>
<comment type="subcellular location">
    <subcellularLocation>
        <location evidence="1">Membrane</location>
    </subcellularLocation>
</comment>
<dbReference type="InterPro" id="IPR012919">
    <property type="entry name" value="SUN_dom"/>
</dbReference>
<organism evidence="7 8">
    <name type="scientific">Plicaturopsis crispa FD-325 SS-3</name>
    <dbReference type="NCBI Taxonomy" id="944288"/>
    <lineage>
        <taxon>Eukaryota</taxon>
        <taxon>Fungi</taxon>
        <taxon>Dikarya</taxon>
        <taxon>Basidiomycota</taxon>
        <taxon>Agaricomycotina</taxon>
        <taxon>Agaricomycetes</taxon>
        <taxon>Agaricomycetidae</taxon>
        <taxon>Amylocorticiales</taxon>
        <taxon>Amylocorticiaceae</taxon>
        <taxon>Plicatura</taxon>
        <taxon>Plicaturopsis crispa</taxon>
    </lineage>
</organism>
<dbReference type="GO" id="GO:0034993">
    <property type="term" value="C:meiotic nuclear membrane microtubule tethering complex"/>
    <property type="evidence" value="ECO:0007669"/>
    <property type="project" value="TreeGrafter"/>
</dbReference>
<evidence type="ECO:0000256" key="2">
    <source>
        <dbReference type="ARBA" id="ARBA00022692"/>
    </source>
</evidence>
<keyword evidence="3" id="KW-1133">Transmembrane helix</keyword>
<dbReference type="EMBL" id="KN832568">
    <property type="protein sequence ID" value="KII85020.1"/>
    <property type="molecule type" value="Genomic_DNA"/>
</dbReference>
<name>A0A0C9SYF2_PLICR</name>
<dbReference type="OrthoDB" id="342281at2759"/>
<proteinExistence type="predicted"/>
<feature type="compositionally biased region" description="Acidic residues" evidence="5">
    <location>
        <begin position="344"/>
        <end position="357"/>
    </location>
</feature>
<dbReference type="HOGENOM" id="CLU_616949_0_0_1"/>
<dbReference type="PANTHER" id="PTHR12911">
    <property type="entry name" value="SAD1/UNC-84-LIKE PROTEIN-RELATED"/>
    <property type="match status" value="1"/>
</dbReference>
<feature type="region of interest" description="Disordered" evidence="5">
    <location>
        <begin position="107"/>
        <end position="126"/>
    </location>
</feature>
<protein>
    <recommendedName>
        <fullName evidence="6">SUN domain-containing protein</fullName>
    </recommendedName>
</protein>
<dbReference type="Proteomes" id="UP000053263">
    <property type="component" value="Unassembled WGS sequence"/>
</dbReference>
<evidence type="ECO:0000256" key="4">
    <source>
        <dbReference type="ARBA" id="ARBA00023136"/>
    </source>
</evidence>
<dbReference type="Gene3D" id="2.60.120.260">
    <property type="entry name" value="Galactose-binding domain-like"/>
    <property type="match status" value="1"/>
</dbReference>